<sequence>MTANRPGLFTEEEWRRFCEAARQSAAEAGGIFILNEMLLLVSERSWMAHVRAQMIAAGVDDLAACIDPLAFPGIEQSAAWKGAKSNRRSLTAAQSVDELTTCNRRIVTAGVPVPDVVVDQLRTRPSRLAPEVEAAARQSRRVPPLKRRFPIHRAPGDVGFGDAD</sequence>
<dbReference type="Proteomes" id="UP000001318">
    <property type="component" value="Plasmid pCSL1"/>
</dbReference>
<dbReference type="GeneID" id="29472892"/>
<organism evidence="2 3">
    <name type="scientific">Clavibacter sepedonicus</name>
    <name type="common">Clavibacter michiganensis subsp. sepedonicus</name>
    <dbReference type="NCBI Taxonomy" id="31964"/>
    <lineage>
        <taxon>Bacteria</taxon>
        <taxon>Bacillati</taxon>
        <taxon>Actinomycetota</taxon>
        <taxon>Actinomycetes</taxon>
        <taxon>Micrococcales</taxon>
        <taxon>Microbacteriaceae</taxon>
        <taxon>Clavibacter</taxon>
    </lineage>
</organism>
<keyword evidence="2" id="KW-0614">Plasmid</keyword>
<geneLocation type="plasmid" evidence="2 3">
    <name>pCSL1</name>
</geneLocation>
<dbReference type="HOGENOM" id="CLU_1616095_0_0_11"/>
<proteinExistence type="predicted"/>
<feature type="region of interest" description="Disordered" evidence="1">
    <location>
        <begin position="130"/>
        <end position="164"/>
    </location>
</feature>
<feature type="compositionally biased region" description="Basic residues" evidence="1">
    <location>
        <begin position="138"/>
        <end position="151"/>
    </location>
</feature>
<protein>
    <submittedName>
        <fullName evidence="2">Uncharacterized protein</fullName>
    </submittedName>
</protein>
<dbReference type="AlphaFoldDB" id="B0RJ80"/>
<dbReference type="EMBL" id="AM849036">
    <property type="protein sequence ID" value="CAQ03270.1"/>
    <property type="molecule type" value="Genomic_DNA"/>
</dbReference>
<accession>B0RJ80</accession>
<name>B0RJ80_CLASE</name>
<evidence type="ECO:0000256" key="1">
    <source>
        <dbReference type="SAM" id="MobiDB-lite"/>
    </source>
</evidence>
<dbReference type="KEGG" id="cms:pCSL0025"/>
<evidence type="ECO:0000313" key="2">
    <source>
        <dbReference type="EMBL" id="CAQ03270.1"/>
    </source>
</evidence>
<gene>
    <name evidence="2" type="ordered locus">pCSL0025</name>
</gene>
<evidence type="ECO:0000313" key="3">
    <source>
        <dbReference type="Proteomes" id="UP000001318"/>
    </source>
</evidence>
<keyword evidence="3" id="KW-1185">Reference proteome</keyword>
<reference evidence="2 3" key="1">
    <citation type="journal article" date="2008" name="J. Bacteriol.">
        <title>Genome of the actinomycete plant pathogen Clavibacter michiganensis subsp. sepedonicus suggests recent niche adaptation.</title>
        <authorList>
            <person name="Bentley S.D."/>
            <person name="Corton C."/>
            <person name="Brown S.E."/>
            <person name="Barron A."/>
            <person name="Clark L."/>
            <person name="Doggett J."/>
            <person name="Harris B."/>
            <person name="Ormond D."/>
            <person name="Quail M.A."/>
            <person name="May G."/>
            <person name="Francis D."/>
            <person name="Knudson D."/>
            <person name="Parkhill J."/>
            <person name="Ishimaru C.A."/>
        </authorList>
    </citation>
    <scope>NUCLEOTIDE SEQUENCE [LARGE SCALE GENOMIC DNA]</scope>
    <source>
        <strain evidence="3">ATCC 33113 / DSM 20744 / JCM 9667 / LMG 2889 / ICMP 2535 / C-1</strain>
    </source>
</reference>
<dbReference type="RefSeq" id="WP_012300337.1">
    <property type="nucleotide sequence ID" value="NC_010408.1"/>
</dbReference>